<dbReference type="SUPFAM" id="SSF159888">
    <property type="entry name" value="YdhG-like"/>
    <property type="match status" value="1"/>
</dbReference>
<protein>
    <recommendedName>
        <fullName evidence="1">YdhG-like domain-containing protein</fullName>
    </recommendedName>
</protein>
<evidence type="ECO:0000313" key="3">
    <source>
        <dbReference type="Proteomes" id="UP000466388"/>
    </source>
</evidence>
<feature type="domain" description="YdhG-like" evidence="1">
    <location>
        <begin position="15"/>
        <end position="106"/>
    </location>
</feature>
<sequence length="113" mass="12490">MSVITDYIAEQPAAQQAQLHRVYSLLKQALPAATEAMGYGMPVFKQPTALIYFAANKKHIGIYPTSEGMNYFATELTPYVTTKGSWHLDYDQELPAKLIVAMAKHRLSVVTGA</sequence>
<dbReference type="Proteomes" id="UP000466388">
    <property type="component" value="Unassembled WGS sequence"/>
</dbReference>
<dbReference type="InterPro" id="IPR014922">
    <property type="entry name" value="YdhG-like"/>
</dbReference>
<comment type="caution">
    <text evidence="2">The sequence shown here is derived from an EMBL/GenBank/DDBJ whole genome shotgun (WGS) entry which is preliminary data.</text>
</comment>
<dbReference type="Pfam" id="PF08818">
    <property type="entry name" value="DUF1801"/>
    <property type="match status" value="1"/>
</dbReference>
<dbReference type="EMBL" id="WNJO01000002">
    <property type="protein sequence ID" value="MTV81501.1"/>
    <property type="molecule type" value="Genomic_DNA"/>
</dbReference>
<reference evidence="2 3" key="1">
    <citation type="submission" date="2019-11" db="EMBL/GenBank/DDBJ databases">
        <title>Lactobacillus sp. nov. CRM56-3, isolated from fermented tea leaves.</title>
        <authorList>
            <person name="Phuengjayaem S."/>
            <person name="Tanasupawat S."/>
        </authorList>
    </citation>
    <scope>NUCLEOTIDE SEQUENCE [LARGE SCALE GENOMIC DNA]</scope>
    <source>
        <strain evidence="2 3">CRM56-3</strain>
    </source>
</reference>
<keyword evidence="3" id="KW-1185">Reference proteome</keyword>
<dbReference type="RefSeq" id="WP_155430785.1">
    <property type="nucleotide sequence ID" value="NZ_WNJO01000002.1"/>
</dbReference>
<dbReference type="Gene3D" id="3.90.1150.200">
    <property type="match status" value="1"/>
</dbReference>
<dbReference type="AlphaFoldDB" id="A0A7X2XWD1"/>
<evidence type="ECO:0000259" key="1">
    <source>
        <dbReference type="Pfam" id="PF08818"/>
    </source>
</evidence>
<organism evidence="2 3">
    <name type="scientific">Secundilactobacillus folii</name>
    <dbReference type="NCBI Taxonomy" id="2678357"/>
    <lineage>
        <taxon>Bacteria</taxon>
        <taxon>Bacillati</taxon>
        <taxon>Bacillota</taxon>
        <taxon>Bacilli</taxon>
        <taxon>Lactobacillales</taxon>
        <taxon>Lactobacillaceae</taxon>
        <taxon>Secundilactobacillus</taxon>
    </lineage>
</organism>
<gene>
    <name evidence="2" type="ORF">GM612_02380</name>
</gene>
<evidence type="ECO:0000313" key="2">
    <source>
        <dbReference type="EMBL" id="MTV81501.1"/>
    </source>
</evidence>
<name>A0A7X2XWD1_9LACO</name>
<proteinExistence type="predicted"/>
<accession>A0A7X2XWD1</accession>